<dbReference type="GO" id="GO:0016020">
    <property type="term" value="C:membrane"/>
    <property type="evidence" value="ECO:0000318"/>
    <property type="project" value="GO_Central"/>
</dbReference>
<gene>
    <name evidence="8" type="ORF">NEMVEDRAFT_v1g200797</name>
</gene>
<dbReference type="InterPro" id="IPR013980">
    <property type="entry name" value="MANSC_dom"/>
</dbReference>
<feature type="region of interest" description="Disordered" evidence="5">
    <location>
        <begin position="89"/>
        <end position="142"/>
    </location>
</feature>
<comment type="subcellular location">
    <subcellularLocation>
        <location evidence="1">Membrane</location>
    </subcellularLocation>
</comment>
<dbReference type="InterPro" id="IPR011106">
    <property type="entry name" value="MANSC_N"/>
</dbReference>
<dbReference type="EMBL" id="DS469530">
    <property type="protein sequence ID" value="EDO46077.1"/>
    <property type="molecule type" value="Genomic_DNA"/>
</dbReference>
<keyword evidence="6" id="KW-1133">Transmembrane helix</keyword>
<evidence type="ECO:0000313" key="9">
    <source>
        <dbReference type="Proteomes" id="UP000001593"/>
    </source>
</evidence>
<dbReference type="HOGENOM" id="CLU_270552_0_0_1"/>
<feature type="transmembrane region" description="Helical" evidence="6">
    <location>
        <begin position="1254"/>
        <end position="1280"/>
    </location>
</feature>
<feature type="compositionally biased region" description="Low complexity" evidence="5">
    <location>
        <begin position="127"/>
        <end position="142"/>
    </location>
</feature>
<evidence type="ECO:0000256" key="5">
    <source>
        <dbReference type="SAM" id="MobiDB-lite"/>
    </source>
</evidence>
<name>A7RQZ4_NEMVE</name>
<keyword evidence="4" id="KW-0325">Glycoprotein</keyword>
<dbReference type="PROSITE" id="PS50986">
    <property type="entry name" value="MANSC"/>
    <property type="match status" value="1"/>
</dbReference>
<dbReference type="InterPro" id="IPR029865">
    <property type="entry name" value="KIAA0319-like"/>
</dbReference>
<dbReference type="PANTHER" id="PTHR46182:SF2">
    <property type="entry name" value="FI19480P1"/>
    <property type="match status" value="1"/>
</dbReference>
<keyword evidence="3 6" id="KW-0472">Membrane</keyword>
<feature type="domain" description="MANSC" evidence="7">
    <location>
        <begin position="255"/>
        <end position="330"/>
    </location>
</feature>
<feature type="region of interest" description="Disordered" evidence="5">
    <location>
        <begin position="899"/>
        <end position="931"/>
    </location>
</feature>
<evidence type="ECO:0000259" key="7">
    <source>
        <dbReference type="PROSITE" id="PS50986"/>
    </source>
</evidence>
<evidence type="ECO:0000313" key="8">
    <source>
        <dbReference type="EMBL" id="EDO46077.1"/>
    </source>
</evidence>
<dbReference type="SMART" id="SM00765">
    <property type="entry name" value="MANEC"/>
    <property type="match status" value="5"/>
</dbReference>
<proteinExistence type="predicted"/>
<feature type="compositionally biased region" description="Polar residues" evidence="5">
    <location>
        <begin position="903"/>
        <end position="912"/>
    </location>
</feature>
<keyword evidence="9" id="KW-1185">Reference proteome</keyword>
<keyword evidence="6" id="KW-0812">Transmembrane</keyword>
<dbReference type="GO" id="GO:0001764">
    <property type="term" value="P:neuron migration"/>
    <property type="evidence" value="ECO:0000318"/>
    <property type="project" value="GO_Central"/>
</dbReference>
<organism evidence="8 9">
    <name type="scientific">Nematostella vectensis</name>
    <name type="common">Starlet sea anemone</name>
    <dbReference type="NCBI Taxonomy" id="45351"/>
    <lineage>
        <taxon>Eukaryota</taxon>
        <taxon>Metazoa</taxon>
        <taxon>Cnidaria</taxon>
        <taxon>Anthozoa</taxon>
        <taxon>Hexacorallia</taxon>
        <taxon>Actiniaria</taxon>
        <taxon>Edwardsiidae</taxon>
        <taxon>Nematostella</taxon>
    </lineage>
</organism>
<evidence type="ECO:0000256" key="4">
    <source>
        <dbReference type="ARBA" id="ARBA00023180"/>
    </source>
</evidence>
<sequence>MEHTDTKLDDFYLSRDSPIEKCASVAQKRGYPVFALQNGGECYSGPGAETEYTKFGVSRDCRGKLGGPYANSVFRLIGKFDFENVPTIANTTDSDGSTKQSMSKPNASGTFVVDKAPASDEPTPTNSGVSSSGTGSSSDELSSMQEDFVTMQNGVPKRIHYTAGPIHENVTLKYGISSGKFMDQGRVRTIHECIRMCGRQPDCDLAFMLGVQCFSVGCKSKSLCVTKPAFSAFYNPKITFVTHRKVFEAVSSHKRCQSSFIENDVTLQGGINAGKFTDLGQMTDMRECVQRCCAKSTCDVAFMLEDECYGVSCISNTLCKTRPARNPGRYKPKVAYVYHDGKGLDSAEELTRNDTATRTRGSHYKLSNNLKSLSNLSDDLKNLSNPTNGLKNLSNLTDDLQHLSNQNTLSNLSNQMMFKASSQNLTPLNIQPNNTISAIDPDHNTTDLGKLKLLTALQITGTMTNDQSLSTDNSIRKWNNNFGNSHNVTHDTYDKTSRANLSLSTIQMMNATNTKETNLQGLWMPIKLLHEDTAMGGTGSKKAAIKNLNDYSIKMPVKGMYLHRVDHTRRPMENGTVVLNTKTDNEEASKNINAGITIFHDLTKNAKVIGSPPVVDNITRDAATDAKSISTDVKTIYDLKGNATVAMTLPIVGNITRVAATAKNVNADVTIDLTGNLTGNATTTNKRVNLNARPVGNINMVLGSSINTATTKNKDVKIAQDLARNVTTGRTHSGNKQYLDSSTQNSPLTGPMRTSNLTNTHPPTDPTATESPANKFQSFLAINVSKTEGSAMSPTGSPPNDTHVCWDSDVLYNQTLIGGINAGVFTDNGKASTMDLCMQFCCKRKDCDLAFMIEDDCYSVACSSTRSCKTRKARPTQFYPRIAFTRKFREEASKAVSGLVSGDTISPETASSDDAADSGKPSPTTEPTAGMSVKQPIKVHHSCSATPIKYNVTLRMGLHSGLFTKMGRVDSMDDCIELSCKKDKTDVAFMMGQHCYSVQCYSEDLCRTEPVYGTTISGLNLTPAVSFLRNNPGTSGTELAYQDNPREQCLGSSITYNVTLRGGIKAGKFREQTDVRSMRDCVSKCCDESSCDLAFMFGERCYSVTCQSEKLCQAVMAKPTNLQPKISYLSKNYGGDRGISLAETGLDTKQPTCKEDDIARTHIARNKTLAGGLEAGTFKFLGKVKAMKSCMRMCCALRSCDVAYMFDRNCFAISCFSPDLCHVTDFPTSNGDVEISTMVKTVKKEKLPEETHSVIVYIVVGAVLLLAGVAGIVWAVCMFLRRRYAPNRSHLTTYSSGATTTSASQ</sequence>
<dbReference type="Pfam" id="PF23597">
    <property type="entry name" value="KIAA0319_N"/>
    <property type="match status" value="5"/>
</dbReference>
<reference evidence="8 9" key="1">
    <citation type="journal article" date="2007" name="Science">
        <title>Sea anemone genome reveals ancestral eumetazoan gene repertoire and genomic organization.</title>
        <authorList>
            <person name="Putnam N.H."/>
            <person name="Srivastava M."/>
            <person name="Hellsten U."/>
            <person name="Dirks B."/>
            <person name="Chapman J."/>
            <person name="Salamov A."/>
            <person name="Terry A."/>
            <person name="Shapiro H."/>
            <person name="Lindquist E."/>
            <person name="Kapitonov V.V."/>
            <person name="Jurka J."/>
            <person name="Genikhovich G."/>
            <person name="Grigoriev I.V."/>
            <person name="Lucas S.M."/>
            <person name="Steele R.E."/>
            <person name="Finnerty J.R."/>
            <person name="Technau U."/>
            <person name="Martindale M.Q."/>
            <person name="Rokhsar D.S."/>
        </authorList>
    </citation>
    <scope>NUCLEOTIDE SEQUENCE [LARGE SCALE GENOMIC DNA]</scope>
    <source>
        <strain evidence="9">CH2 X CH6</strain>
    </source>
</reference>
<feature type="region of interest" description="Disordered" evidence="5">
    <location>
        <begin position="727"/>
        <end position="772"/>
    </location>
</feature>
<dbReference type="PANTHER" id="PTHR46182">
    <property type="entry name" value="FI19480P1"/>
    <property type="match status" value="1"/>
</dbReference>
<evidence type="ECO:0000256" key="2">
    <source>
        <dbReference type="ARBA" id="ARBA00022729"/>
    </source>
</evidence>
<keyword evidence="2" id="KW-0732">Signal</keyword>
<evidence type="ECO:0000256" key="3">
    <source>
        <dbReference type="ARBA" id="ARBA00023136"/>
    </source>
</evidence>
<feature type="compositionally biased region" description="Polar residues" evidence="5">
    <location>
        <begin position="89"/>
        <end position="109"/>
    </location>
</feature>
<accession>A7RQZ4</accession>
<dbReference type="InParanoid" id="A7RQZ4"/>
<protein>
    <recommendedName>
        <fullName evidence="7">MANSC domain-containing protein</fullName>
    </recommendedName>
</protein>
<evidence type="ECO:0000256" key="6">
    <source>
        <dbReference type="SAM" id="Phobius"/>
    </source>
</evidence>
<dbReference type="Proteomes" id="UP000001593">
    <property type="component" value="Unassembled WGS sequence"/>
</dbReference>
<evidence type="ECO:0000256" key="1">
    <source>
        <dbReference type="ARBA" id="ARBA00004370"/>
    </source>
</evidence>
<dbReference type="GO" id="GO:0031410">
    <property type="term" value="C:cytoplasmic vesicle"/>
    <property type="evidence" value="ECO:0000318"/>
    <property type="project" value="GO_Central"/>
</dbReference>